<evidence type="ECO:0000256" key="2">
    <source>
        <dbReference type="ARBA" id="ARBA00022801"/>
    </source>
</evidence>
<reference evidence="6" key="2">
    <citation type="journal article" date="2023" name="Science">
        <title>Genomic signatures of disease resistance in endangered staghorn corals.</title>
        <authorList>
            <person name="Vollmer S.V."/>
            <person name="Selwyn J.D."/>
            <person name="Despard B.A."/>
            <person name="Roesel C.L."/>
        </authorList>
    </citation>
    <scope>NUCLEOTIDE SEQUENCE</scope>
    <source>
        <strain evidence="6">K2</strain>
    </source>
</reference>
<dbReference type="PROSITE" id="PS50191">
    <property type="entry name" value="CRAL_TRIO"/>
    <property type="match status" value="1"/>
</dbReference>
<dbReference type="Pfam" id="PF12496">
    <property type="entry name" value="BNIP2"/>
    <property type="match status" value="1"/>
</dbReference>
<keyword evidence="7" id="KW-1185">Reference proteome</keyword>
<dbReference type="EMBL" id="JARQWQ010000024">
    <property type="protein sequence ID" value="KAK2563958.1"/>
    <property type="molecule type" value="Genomic_DNA"/>
</dbReference>
<organism evidence="6 7">
    <name type="scientific">Acropora cervicornis</name>
    <name type="common">Staghorn coral</name>
    <dbReference type="NCBI Taxonomy" id="6130"/>
    <lineage>
        <taxon>Eukaryota</taxon>
        <taxon>Metazoa</taxon>
        <taxon>Cnidaria</taxon>
        <taxon>Anthozoa</taxon>
        <taxon>Hexacorallia</taxon>
        <taxon>Scleractinia</taxon>
        <taxon>Astrocoeniina</taxon>
        <taxon>Acroporidae</taxon>
        <taxon>Acropora</taxon>
    </lineage>
</organism>
<accession>A0AAD9V7B7</accession>
<evidence type="ECO:0000259" key="5">
    <source>
        <dbReference type="PROSITE" id="PS50191"/>
    </source>
</evidence>
<evidence type="ECO:0000256" key="3">
    <source>
        <dbReference type="ARBA" id="ARBA00023211"/>
    </source>
</evidence>
<sequence>MASQDESFPLESNQSNESQDNQRTSTPTKDFTHSQSDITEQFSAASNEALSPVQKTLVTALYQDSSQLHDSVLSTETKEDSPSVYNNYSALSNVDLTVTSDSYVTMQEAVDSKVSSGSYVTLNSEGVVVPSPFDISLAQEMCLQNKTLVEHSSENGMWNTAVESIQDSSDLKDKTIGQELSVSNVSSNVGCTSFSTNGDRRESGHEEIILSTTENKQDPQHILDNGLIQYNAKNPDSIPMEGHSPDLELLNEICEEATNMTIKEALISSLDPGVRAGLREGRLSLNESEILALEQYSEKFIDNLLSQLLDVSWSNRISEEEHKAQKVKDKTIMTQKLSRVGLEKLKSNCDRFVHSIITESLHDTCYGFLNDKELIRDIRDLSSTENESVQLNEDNFEALLPLFKESKAIQDYVGFLSADVIKSALTNLSTSIATLNGEKNEEVTMNEITVLDNNTEENQFHDSGMWKYQGDSANGSQDDKTCVKLMTVDTNVRDKGGLSDVDECLFSSSLPGALETSLEYDTGEWEGDGLFEEFCSLDADRKQKIMLRELSFDDHADVAGKEKSRPRSQSAAGRLLKEEHDTCESNFIPEEDSSERYSDSEEEYEGDEEEVDDDGMDNGDSTIEQEGEIYGDNEQGHLHEKMISEVNADSRFRWHTVSVNGREKVLDLKLLEPYMKVISHGGYFSDTRSTIIVIAACYLPDRGLSNYDYLMEQLFFYIISTMELLAVHEEYYLVYLNGGTRQHNMPYVAWMKRFYQLIEGGLKKRMKEMFIVHANFRLKVIITLAKPFLNAVFWRKLIFVHSLGSLSSRIPVDYIYIPDEVMKVDPAYRHVHNGGL</sequence>
<dbReference type="Proteomes" id="UP001249851">
    <property type="component" value="Unassembled WGS sequence"/>
</dbReference>
<feature type="compositionally biased region" description="Acidic residues" evidence="4">
    <location>
        <begin position="600"/>
        <end position="618"/>
    </location>
</feature>
<dbReference type="PANTHER" id="PTHR12112:SF22">
    <property type="entry name" value="MANGANESE-DEPENDENT INORGANIC PYROPHOSPHATASE-RELATED"/>
    <property type="match status" value="1"/>
</dbReference>
<dbReference type="SUPFAM" id="SSF52087">
    <property type="entry name" value="CRAL/TRIO domain"/>
    <property type="match status" value="1"/>
</dbReference>
<evidence type="ECO:0000256" key="4">
    <source>
        <dbReference type="SAM" id="MobiDB-lite"/>
    </source>
</evidence>
<proteinExistence type="predicted"/>
<feature type="region of interest" description="Disordered" evidence="4">
    <location>
        <begin position="557"/>
        <end position="618"/>
    </location>
</feature>
<feature type="domain" description="CRAL-TRIO" evidence="5">
    <location>
        <begin position="667"/>
        <end position="829"/>
    </location>
</feature>
<dbReference type="InterPro" id="IPR036865">
    <property type="entry name" value="CRAL-TRIO_dom_sf"/>
</dbReference>
<evidence type="ECO:0000313" key="6">
    <source>
        <dbReference type="EMBL" id="KAK2563958.1"/>
    </source>
</evidence>
<dbReference type="CDD" id="cd00170">
    <property type="entry name" value="SEC14"/>
    <property type="match status" value="1"/>
</dbReference>
<comment type="caution">
    <text evidence="6">The sequence shown here is derived from an EMBL/GenBank/DDBJ whole genome shotgun (WGS) entry which is preliminary data.</text>
</comment>
<protein>
    <submittedName>
        <fullName evidence="6">Protein prune-like protein 2</fullName>
    </submittedName>
</protein>
<dbReference type="GO" id="GO:0005737">
    <property type="term" value="C:cytoplasm"/>
    <property type="evidence" value="ECO:0007669"/>
    <property type="project" value="TreeGrafter"/>
</dbReference>
<dbReference type="AlphaFoldDB" id="A0AAD9V7B7"/>
<evidence type="ECO:0000256" key="1">
    <source>
        <dbReference type="ARBA" id="ARBA00022723"/>
    </source>
</evidence>
<dbReference type="Pfam" id="PF13716">
    <property type="entry name" value="CRAL_TRIO_2"/>
    <property type="match status" value="1"/>
</dbReference>
<evidence type="ECO:0000313" key="7">
    <source>
        <dbReference type="Proteomes" id="UP001249851"/>
    </source>
</evidence>
<dbReference type="SMART" id="SM00516">
    <property type="entry name" value="SEC14"/>
    <property type="match status" value="1"/>
</dbReference>
<dbReference type="InterPro" id="IPR001251">
    <property type="entry name" value="CRAL-TRIO_dom"/>
</dbReference>
<dbReference type="Gene3D" id="3.40.525.10">
    <property type="entry name" value="CRAL-TRIO lipid binding domain"/>
    <property type="match status" value="1"/>
</dbReference>
<reference evidence="6" key="1">
    <citation type="journal article" date="2023" name="G3 (Bethesda)">
        <title>Whole genome assembly and annotation of the endangered Caribbean coral Acropora cervicornis.</title>
        <authorList>
            <person name="Selwyn J.D."/>
            <person name="Vollmer S.V."/>
        </authorList>
    </citation>
    <scope>NUCLEOTIDE SEQUENCE</scope>
    <source>
        <strain evidence="6">K2</strain>
    </source>
</reference>
<dbReference type="InterPro" id="IPR022181">
    <property type="entry name" value="Bcl2-/adenovirus-E1B"/>
</dbReference>
<keyword evidence="2" id="KW-0378">Hydrolase</keyword>
<dbReference type="PANTHER" id="PTHR12112">
    <property type="entry name" value="BNIP - RELATED"/>
    <property type="match status" value="1"/>
</dbReference>
<feature type="region of interest" description="Disordered" evidence="4">
    <location>
        <begin position="1"/>
        <end position="38"/>
    </location>
</feature>
<keyword evidence="3" id="KW-0464">Manganese</keyword>
<gene>
    <name evidence="6" type="ORF">P5673_012977</name>
</gene>
<keyword evidence="1" id="KW-0479">Metal-binding</keyword>
<name>A0AAD9V7B7_ACRCE</name>